<protein>
    <submittedName>
        <fullName evidence="2">Uncharacterized protein</fullName>
    </submittedName>
</protein>
<feature type="region of interest" description="Disordered" evidence="1">
    <location>
        <begin position="20"/>
        <end position="193"/>
    </location>
</feature>
<dbReference type="PATRIC" id="fig|1227493.4.peg.2357"/>
<comment type="caution">
    <text evidence="2">The sequence shown here is derived from an EMBL/GenBank/DDBJ whole genome shotgun (WGS) entry which is preliminary data.</text>
</comment>
<feature type="compositionally biased region" description="Acidic residues" evidence="1">
    <location>
        <begin position="161"/>
        <end position="178"/>
    </location>
</feature>
<dbReference type="EMBL" id="AOIM01000035">
    <property type="protein sequence ID" value="ELY90190.1"/>
    <property type="molecule type" value="Genomic_DNA"/>
</dbReference>
<keyword evidence="3" id="KW-1185">Reference proteome</keyword>
<proteinExistence type="predicted"/>
<dbReference type="STRING" id="1227493.C483_11798"/>
<sequence>MYRRRLLAAAGLSTAVVAGCLTSDGTDGDGDEAGDGDGEGNGNGETDGSGESLPEPPQNAPSGDCPATDAEPPTELSRETAESFVDTFESDWVAASAPDNATRSGSVSIEAVRVADEAEGESEDEDEDEDEDKVNRARVDASVGFSGRGWDGEIVIRPFEDESAADSDKDDTEPADSSDLERVSTTADPIATSEPLLDAIDHVADTGESRSITDADSLEALTEAGEYLDDFLIETEHDDKVLYADNDAAVWESHGEWFAGYFLTADAVYRTEHDPGEWTDDTRSDEPLSVPDEDWRRLECWS</sequence>
<dbReference type="OrthoDB" id="170417at2157"/>
<feature type="compositionally biased region" description="Acidic residues" evidence="1">
    <location>
        <begin position="26"/>
        <end position="38"/>
    </location>
</feature>
<name>L9ZUM6_9EURY</name>
<dbReference type="RefSeq" id="WP_006653540.1">
    <property type="nucleotide sequence ID" value="NZ_AOIM01000035.1"/>
</dbReference>
<evidence type="ECO:0000313" key="2">
    <source>
        <dbReference type="EMBL" id="ELY90190.1"/>
    </source>
</evidence>
<evidence type="ECO:0000313" key="3">
    <source>
        <dbReference type="Proteomes" id="UP000011519"/>
    </source>
</evidence>
<organism evidence="2 3">
    <name type="scientific">Natrialba hulunbeirensis JCM 10989</name>
    <dbReference type="NCBI Taxonomy" id="1227493"/>
    <lineage>
        <taxon>Archaea</taxon>
        <taxon>Methanobacteriati</taxon>
        <taxon>Methanobacteriota</taxon>
        <taxon>Stenosarchaea group</taxon>
        <taxon>Halobacteria</taxon>
        <taxon>Halobacteriales</taxon>
        <taxon>Natrialbaceae</taxon>
        <taxon>Natrialba</taxon>
    </lineage>
</organism>
<dbReference type="PROSITE" id="PS51257">
    <property type="entry name" value="PROKAR_LIPOPROTEIN"/>
    <property type="match status" value="1"/>
</dbReference>
<dbReference type="Proteomes" id="UP000011519">
    <property type="component" value="Unassembled WGS sequence"/>
</dbReference>
<evidence type="ECO:0000256" key="1">
    <source>
        <dbReference type="SAM" id="MobiDB-lite"/>
    </source>
</evidence>
<reference evidence="2 3" key="1">
    <citation type="journal article" date="2014" name="PLoS Genet.">
        <title>Phylogenetically driven sequencing of extremely halophilic archaea reveals strategies for static and dynamic osmo-response.</title>
        <authorList>
            <person name="Becker E.A."/>
            <person name="Seitzer P.M."/>
            <person name="Tritt A."/>
            <person name="Larsen D."/>
            <person name="Krusor M."/>
            <person name="Yao A.I."/>
            <person name="Wu D."/>
            <person name="Madern D."/>
            <person name="Eisen J.A."/>
            <person name="Darling A.E."/>
            <person name="Facciotti M.T."/>
        </authorList>
    </citation>
    <scope>NUCLEOTIDE SEQUENCE [LARGE SCALE GENOMIC DNA]</scope>
    <source>
        <strain evidence="2 3">JCM 10989</strain>
    </source>
</reference>
<feature type="compositionally biased region" description="Acidic residues" evidence="1">
    <location>
        <begin position="117"/>
        <end position="132"/>
    </location>
</feature>
<accession>L9ZUM6</accession>
<dbReference type="AlphaFoldDB" id="L9ZUM6"/>
<gene>
    <name evidence="2" type="ORF">C483_11798</name>
</gene>